<evidence type="ECO:0000256" key="1">
    <source>
        <dbReference type="SAM" id="MobiDB-lite"/>
    </source>
</evidence>
<dbReference type="EMBL" id="VAWE01000001">
    <property type="protein sequence ID" value="TLQ43640.1"/>
    <property type="molecule type" value="Genomic_DNA"/>
</dbReference>
<reference evidence="2 3" key="1">
    <citation type="submission" date="2019-05" db="EMBL/GenBank/DDBJ databases">
        <title>Streptomyces marianii sp. nov., a novel marine actinomycete from southern coast of India.</title>
        <authorList>
            <person name="Iniyan A.M."/>
            <person name="Wink J."/>
            <person name="Ramprasad E."/>
            <person name="Ramana C.V."/>
            <person name="Bunk B."/>
            <person name="Sproer C."/>
            <person name="Joseph F.-J.R.S."/>
            <person name="Vincent S.G.P."/>
        </authorList>
    </citation>
    <scope>NUCLEOTIDE SEQUENCE [LARGE SCALE GENOMIC DNA]</scope>
    <source>
        <strain evidence="2 3">ICN19</strain>
    </source>
</reference>
<evidence type="ECO:0008006" key="4">
    <source>
        <dbReference type="Google" id="ProtNLM"/>
    </source>
</evidence>
<dbReference type="OrthoDB" id="3940231at2"/>
<keyword evidence="3" id="KW-1185">Reference proteome</keyword>
<organism evidence="2 3">
    <name type="scientific">Streptomyces marianii</name>
    <dbReference type="NCBI Taxonomy" id="1817406"/>
    <lineage>
        <taxon>Bacteria</taxon>
        <taxon>Bacillati</taxon>
        <taxon>Actinomycetota</taxon>
        <taxon>Actinomycetes</taxon>
        <taxon>Kitasatosporales</taxon>
        <taxon>Streptomycetaceae</taxon>
        <taxon>Streptomyces</taxon>
    </lineage>
</organism>
<proteinExistence type="predicted"/>
<name>A0A5R9E191_9ACTN</name>
<evidence type="ECO:0000313" key="3">
    <source>
        <dbReference type="Proteomes" id="UP000305921"/>
    </source>
</evidence>
<dbReference type="Proteomes" id="UP000305921">
    <property type="component" value="Unassembled WGS sequence"/>
</dbReference>
<feature type="region of interest" description="Disordered" evidence="1">
    <location>
        <begin position="27"/>
        <end position="61"/>
    </location>
</feature>
<protein>
    <recommendedName>
        <fullName evidence="4">VWA domain-containing protein</fullName>
    </recommendedName>
</protein>
<feature type="compositionally biased region" description="Low complexity" evidence="1">
    <location>
        <begin position="27"/>
        <end position="39"/>
    </location>
</feature>
<evidence type="ECO:0000313" key="2">
    <source>
        <dbReference type="EMBL" id="TLQ43640.1"/>
    </source>
</evidence>
<dbReference type="RefSeq" id="WP_138053047.1">
    <property type="nucleotide sequence ID" value="NZ_VAWE01000001.1"/>
</dbReference>
<accession>A0A5R9E191</accession>
<gene>
    <name evidence="2" type="ORF">FEF34_11220</name>
</gene>
<comment type="caution">
    <text evidence="2">The sequence shown here is derived from an EMBL/GenBank/DDBJ whole genome shotgun (WGS) entry which is preliminary data.</text>
</comment>
<sequence>MHPDHAAIGLDGELRAALRAADVMEGGPAARAGRQAAQEPPAPDHRRVAHLVPGTDTPSAPRAWKRAWRDVLAGESARTTRSGLGWALTSLAGGRFAALDVLEIGCERLRLSRVAYGGDGRGPAARPLADSAWGDLTAEATGHPCSPALPAERLRRLFLLAGGTGPAAAEVTGHLGRALRTFVRGTPLGADPLLVVVRAAGWRPVEQAADALCPEAAPVLRLRLPAHWPADPGDLTDALPLRRALWLAAADIDGTSGTVGLVRRPLFPAGSRTGDPAGGDPGAVVRVPVAAPPDGATTGASAAVVVSAGPGEPPARWRPVRADRIELPPGSRAALHYRLRGPDRVDLAYDGHHEPETAPWAALAHTTPRRLSRPRPVDLVLAVEVAGPQAGGGTAVEERLQEAAAVAAAVRHALGGGDTLRVGLIGYRDHAPLDRPNDSDPIVHRLGMTTAQNAERALAGWHHSALRHDFATGLEHVPHELTARRHLWRPDSHRVLLVVGSRPPHPRAAPPQVLRRSAAVRICPDRVEWEAALDEARHYDGVSCVAVVDEPAWMDHLEGEPHLARWADRAWDLFGADGRFTAGHDPHRIASAVTAPALCLPEDGAPIRLVVPDGASGEWLHEAAG</sequence>
<dbReference type="AlphaFoldDB" id="A0A5R9E191"/>